<dbReference type="Gene3D" id="1.10.3680.10">
    <property type="entry name" value="TerB-like"/>
    <property type="match status" value="1"/>
</dbReference>
<dbReference type="RefSeq" id="WP_275819546.1">
    <property type="nucleotide sequence ID" value="NZ_JARHUD010000001.1"/>
</dbReference>
<dbReference type="InterPro" id="IPR007486">
    <property type="entry name" value="YebE"/>
</dbReference>
<accession>A0ABT5YIK5</accession>
<comment type="caution">
    <text evidence="1">The sequence shown here is derived from an EMBL/GenBank/DDBJ whole genome shotgun (WGS) entry which is preliminary data.</text>
</comment>
<protein>
    <submittedName>
        <fullName evidence="1">Tellurite resistance TerB family protein</fullName>
    </submittedName>
</protein>
<organism evidence="1 2">
    <name type="scientific">Aquibaculum arenosum</name>
    <dbReference type="NCBI Taxonomy" id="3032591"/>
    <lineage>
        <taxon>Bacteria</taxon>
        <taxon>Pseudomonadati</taxon>
        <taxon>Pseudomonadota</taxon>
        <taxon>Alphaproteobacteria</taxon>
        <taxon>Rhodospirillales</taxon>
        <taxon>Rhodovibrionaceae</taxon>
        <taxon>Aquibaculum</taxon>
    </lineage>
</organism>
<sequence>MINAKSLLDQFMGSGGASGLGEKAQSALGGGMSGGMSGALGGAAAGGLLALLVSSKGARKIGGKALTYGGAAAVGALAFRAWQNYQQGKAPGAADTPTEPLLPPKDSAFDAENSAAADGLPFPLTLVRTMIAAAKADGHVDAEEQKKLFDHVDRQGFDNETKAWMFDELRKEQDVAELARAAQGPEQAAEIYLAARMTIDPDDPQEQRFLRELSARLDLPGELVQHLDAEVEAQARA</sequence>
<name>A0ABT5YIK5_9PROT</name>
<proteinExistence type="predicted"/>
<keyword evidence="2" id="KW-1185">Reference proteome</keyword>
<dbReference type="Proteomes" id="UP001215503">
    <property type="component" value="Unassembled WGS sequence"/>
</dbReference>
<dbReference type="Pfam" id="PF04391">
    <property type="entry name" value="DUF533"/>
    <property type="match status" value="1"/>
</dbReference>
<gene>
    <name evidence="1" type="ORF">P2G67_02125</name>
</gene>
<evidence type="ECO:0000313" key="2">
    <source>
        <dbReference type="Proteomes" id="UP001215503"/>
    </source>
</evidence>
<dbReference type="SUPFAM" id="SSF158682">
    <property type="entry name" value="TerB-like"/>
    <property type="match status" value="1"/>
</dbReference>
<evidence type="ECO:0000313" key="1">
    <source>
        <dbReference type="EMBL" id="MDF2094770.1"/>
    </source>
</evidence>
<dbReference type="EMBL" id="JARHUD010000001">
    <property type="protein sequence ID" value="MDF2094770.1"/>
    <property type="molecule type" value="Genomic_DNA"/>
</dbReference>
<reference evidence="1 2" key="1">
    <citation type="submission" date="2023-03" db="EMBL/GenBank/DDBJ databases">
        <title>Fodinicurvata sp. CAU 1616 isolated from sea sendiment.</title>
        <authorList>
            <person name="Kim W."/>
        </authorList>
    </citation>
    <scope>NUCLEOTIDE SEQUENCE [LARGE SCALE GENOMIC DNA]</scope>
    <source>
        <strain evidence="1 2">CAU 1616</strain>
    </source>
</reference>
<dbReference type="CDD" id="cd07178">
    <property type="entry name" value="terB_like_YebE"/>
    <property type="match status" value="1"/>
</dbReference>
<dbReference type="InterPro" id="IPR029024">
    <property type="entry name" value="TerB-like"/>
</dbReference>